<sequence>MSMSMKQDRSYSHPIIDVGYVGPRSYQPNPAPSKNELLTSQVTPIRVPSMLVLSNLTNLLSQIISLPALHTAVLFTPAGQLVTFVSEPIRPKDEVRIIVGLSGEVWQETREQGYGMVDSELGRIVVVPVEDVERKPGSTAEDPLPLMLIALNSDESMEWTELQAKGKLVATHLARSLSKYREFLVVRKPSTPPTTSAIASPAPVRS</sequence>
<dbReference type="Proteomes" id="UP000219338">
    <property type="component" value="Unassembled WGS sequence"/>
</dbReference>
<dbReference type="Gene3D" id="3.30.450.30">
    <property type="entry name" value="Dynein light chain 2a, cytoplasmic"/>
    <property type="match status" value="1"/>
</dbReference>
<gene>
    <name evidence="1" type="ORF">ARMOST_09698</name>
</gene>
<dbReference type="OrthoDB" id="3201641at2759"/>
<dbReference type="EMBL" id="FUEG01000007">
    <property type="protein sequence ID" value="SJL06362.1"/>
    <property type="molecule type" value="Genomic_DNA"/>
</dbReference>
<organism evidence="1 2">
    <name type="scientific">Armillaria ostoyae</name>
    <name type="common">Armillaria root rot fungus</name>
    <dbReference type="NCBI Taxonomy" id="47428"/>
    <lineage>
        <taxon>Eukaryota</taxon>
        <taxon>Fungi</taxon>
        <taxon>Dikarya</taxon>
        <taxon>Basidiomycota</taxon>
        <taxon>Agaricomycotina</taxon>
        <taxon>Agaricomycetes</taxon>
        <taxon>Agaricomycetidae</taxon>
        <taxon>Agaricales</taxon>
        <taxon>Marasmiineae</taxon>
        <taxon>Physalacriaceae</taxon>
        <taxon>Armillaria</taxon>
    </lineage>
</organism>
<reference evidence="2" key="1">
    <citation type="journal article" date="2017" name="Nat. Ecol. Evol.">
        <title>Genome expansion and lineage-specific genetic innovations in the forest pathogenic fungi Armillaria.</title>
        <authorList>
            <person name="Sipos G."/>
            <person name="Prasanna A.N."/>
            <person name="Walter M.C."/>
            <person name="O'Connor E."/>
            <person name="Balint B."/>
            <person name="Krizsan K."/>
            <person name="Kiss B."/>
            <person name="Hess J."/>
            <person name="Varga T."/>
            <person name="Slot J."/>
            <person name="Riley R."/>
            <person name="Boka B."/>
            <person name="Rigling D."/>
            <person name="Barry K."/>
            <person name="Lee J."/>
            <person name="Mihaltcheva S."/>
            <person name="LaButti K."/>
            <person name="Lipzen A."/>
            <person name="Waldron R."/>
            <person name="Moloney N.M."/>
            <person name="Sperisen C."/>
            <person name="Kredics L."/>
            <person name="Vagvoelgyi C."/>
            <person name="Patrignani A."/>
            <person name="Fitzpatrick D."/>
            <person name="Nagy I."/>
            <person name="Doyle S."/>
            <person name="Anderson J.B."/>
            <person name="Grigoriev I.V."/>
            <person name="Gueldener U."/>
            <person name="Muensterkoetter M."/>
            <person name="Nagy L.G."/>
        </authorList>
    </citation>
    <scope>NUCLEOTIDE SEQUENCE [LARGE SCALE GENOMIC DNA]</scope>
    <source>
        <strain evidence="2">C18/9</strain>
    </source>
</reference>
<accession>A0A284RC80</accession>
<name>A0A284RC80_ARMOS</name>
<dbReference type="OMA" id="DESMEWT"/>
<evidence type="ECO:0000313" key="1">
    <source>
        <dbReference type="EMBL" id="SJL06362.1"/>
    </source>
</evidence>
<proteinExistence type="predicted"/>
<dbReference type="AlphaFoldDB" id="A0A284RC80"/>
<evidence type="ECO:0000313" key="2">
    <source>
        <dbReference type="Proteomes" id="UP000219338"/>
    </source>
</evidence>
<keyword evidence="2" id="KW-1185">Reference proteome</keyword>
<protein>
    <submittedName>
        <fullName evidence="1">Uncharacterized protein</fullName>
    </submittedName>
</protein>